<evidence type="ECO:0000256" key="1">
    <source>
        <dbReference type="SAM" id="MobiDB-lite"/>
    </source>
</evidence>
<dbReference type="AlphaFoldDB" id="A0A1L9N162"/>
<feature type="compositionally biased region" description="Polar residues" evidence="1">
    <location>
        <begin position="1"/>
        <end position="16"/>
    </location>
</feature>
<accession>A0A1L9N162</accession>
<dbReference type="Pfam" id="PF00107">
    <property type="entry name" value="ADH_zinc_N"/>
    <property type="match status" value="1"/>
</dbReference>
<dbReference type="VEuPathDB" id="FungiDB:ASPTUDRAFT_931708"/>
<dbReference type="InterPro" id="IPR052711">
    <property type="entry name" value="Zinc_ADH-like"/>
</dbReference>
<evidence type="ECO:0000313" key="4">
    <source>
        <dbReference type="Proteomes" id="UP000184304"/>
    </source>
</evidence>
<dbReference type="InterPro" id="IPR020843">
    <property type="entry name" value="ER"/>
</dbReference>
<proteinExistence type="predicted"/>
<dbReference type="STRING" id="767770.A0A1L9N162"/>
<dbReference type="GO" id="GO:0016491">
    <property type="term" value="F:oxidoreductase activity"/>
    <property type="evidence" value="ECO:0007669"/>
    <property type="project" value="InterPro"/>
</dbReference>
<dbReference type="CDD" id="cd08276">
    <property type="entry name" value="MDR7"/>
    <property type="match status" value="1"/>
</dbReference>
<dbReference type="InterPro" id="IPR013154">
    <property type="entry name" value="ADH-like_N"/>
</dbReference>
<dbReference type="SUPFAM" id="SSF50129">
    <property type="entry name" value="GroES-like"/>
    <property type="match status" value="1"/>
</dbReference>
<dbReference type="OrthoDB" id="3509362at2759"/>
<dbReference type="InterPro" id="IPR011032">
    <property type="entry name" value="GroES-like_sf"/>
</dbReference>
<dbReference type="Gene3D" id="3.40.50.720">
    <property type="entry name" value="NAD(P)-binding Rossmann-like Domain"/>
    <property type="match status" value="1"/>
</dbReference>
<dbReference type="SMART" id="SM00829">
    <property type="entry name" value="PKS_ER"/>
    <property type="match status" value="1"/>
</dbReference>
<organism evidence="3 4">
    <name type="scientific">Aspergillus tubingensis (strain CBS 134.48)</name>
    <dbReference type="NCBI Taxonomy" id="767770"/>
    <lineage>
        <taxon>Eukaryota</taxon>
        <taxon>Fungi</taxon>
        <taxon>Dikarya</taxon>
        <taxon>Ascomycota</taxon>
        <taxon>Pezizomycotina</taxon>
        <taxon>Eurotiomycetes</taxon>
        <taxon>Eurotiomycetidae</taxon>
        <taxon>Eurotiales</taxon>
        <taxon>Aspergillaceae</taxon>
        <taxon>Aspergillus</taxon>
        <taxon>Aspergillus subgen. Circumdati</taxon>
    </lineage>
</organism>
<dbReference type="OMA" id="NGTFPWS"/>
<dbReference type="PANTHER" id="PTHR45033">
    <property type="match status" value="1"/>
</dbReference>
<dbReference type="InterPro" id="IPR036291">
    <property type="entry name" value="NAD(P)-bd_dom_sf"/>
</dbReference>
<protein>
    <recommendedName>
        <fullName evidence="2">Enoyl reductase (ER) domain-containing protein</fullName>
    </recommendedName>
</protein>
<evidence type="ECO:0000259" key="2">
    <source>
        <dbReference type="SMART" id="SM00829"/>
    </source>
</evidence>
<dbReference type="PANTHER" id="PTHR45033:SF2">
    <property type="entry name" value="ZINC-TYPE ALCOHOL DEHYDROGENASE-LIKE PROTEIN C1773.06C"/>
    <property type="match status" value="1"/>
</dbReference>
<feature type="domain" description="Enoyl reductase (ER)" evidence="2">
    <location>
        <begin position="26"/>
        <end position="368"/>
    </location>
</feature>
<name>A0A1L9N162_ASPTC</name>
<dbReference type="EMBL" id="KV878204">
    <property type="protein sequence ID" value="OJI83026.1"/>
    <property type="molecule type" value="Genomic_DNA"/>
</dbReference>
<gene>
    <name evidence="3" type="ORF">ASPTUDRAFT_931708</name>
</gene>
<keyword evidence="4" id="KW-1185">Reference proteome</keyword>
<evidence type="ECO:0000313" key="3">
    <source>
        <dbReference type="EMBL" id="OJI83026.1"/>
    </source>
</evidence>
<feature type="region of interest" description="Disordered" evidence="1">
    <location>
        <begin position="1"/>
        <end position="20"/>
    </location>
</feature>
<reference evidence="4" key="1">
    <citation type="journal article" date="2017" name="Genome Biol.">
        <title>Comparative genomics reveals high biological diversity and specific adaptations in the industrially and medically important fungal genus Aspergillus.</title>
        <authorList>
            <person name="de Vries R.P."/>
            <person name="Riley R."/>
            <person name="Wiebenga A."/>
            <person name="Aguilar-Osorio G."/>
            <person name="Amillis S."/>
            <person name="Uchima C.A."/>
            <person name="Anderluh G."/>
            <person name="Asadollahi M."/>
            <person name="Askin M."/>
            <person name="Barry K."/>
            <person name="Battaglia E."/>
            <person name="Bayram O."/>
            <person name="Benocci T."/>
            <person name="Braus-Stromeyer S.A."/>
            <person name="Caldana C."/>
            <person name="Canovas D."/>
            <person name="Cerqueira G.C."/>
            <person name="Chen F."/>
            <person name="Chen W."/>
            <person name="Choi C."/>
            <person name="Clum A."/>
            <person name="Dos Santos R.A."/>
            <person name="Damasio A.R."/>
            <person name="Diallinas G."/>
            <person name="Emri T."/>
            <person name="Fekete E."/>
            <person name="Flipphi M."/>
            <person name="Freyberg S."/>
            <person name="Gallo A."/>
            <person name="Gournas C."/>
            <person name="Habgood R."/>
            <person name="Hainaut M."/>
            <person name="Harispe M.L."/>
            <person name="Henrissat B."/>
            <person name="Hilden K.S."/>
            <person name="Hope R."/>
            <person name="Hossain A."/>
            <person name="Karabika E."/>
            <person name="Karaffa L."/>
            <person name="Karanyi Z."/>
            <person name="Krasevec N."/>
            <person name="Kuo A."/>
            <person name="Kusch H."/>
            <person name="LaButti K."/>
            <person name="Lagendijk E.L."/>
            <person name="Lapidus A."/>
            <person name="Levasseur A."/>
            <person name="Lindquist E."/>
            <person name="Lipzen A."/>
            <person name="Logrieco A.F."/>
            <person name="MacCabe A."/>
            <person name="Maekelae M.R."/>
            <person name="Malavazi I."/>
            <person name="Melin P."/>
            <person name="Meyer V."/>
            <person name="Mielnichuk N."/>
            <person name="Miskei M."/>
            <person name="Molnar A.P."/>
            <person name="Mule G."/>
            <person name="Ngan C.Y."/>
            <person name="Orejas M."/>
            <person name="Orosz E."/>
            <person name="Ouedraogo J.P."/>
            <person name="Overkamp K.M."/>
            <person name="Park H.-S."/>
            <person name="Perrone G."/>
            <person name="Piumi F."/>
            <person name="Punt P.J."/>
            <person name="Ram A.F."/>
            <person name="Ramon A."/>
            <person name="Rauscher S."/>
            <person name="Record E."/>
            <person name="Riano-Pachon D.M."/>
            <person name="Robert V."/>
            <person name="Roehrig J."/>
            <person name="Ruller R."/>
            <person name="Salamov A."/>
            <person name="Salih N.S."/>
            <person name="Samson R.A."/>
            <person name="Sandor E."/>
            <person name="Sanguinetti M."/>
            <person name="Schuetze T."/>
            <person name="Sepcic K."/>
            <person name="Shelest E."/>
            <person name="Sherlock G."/>
            <person name="Sophianopoulou V."/>
            <person name="Squina F.M."/>
            <person name="Sun H."/>
            <person name="Susca A."/>
            <person name="Todd R.B."/>
            <person name="Tsang A."/>
            <person name="Unkles S.E."/>
            <person name="van de Wiele N."/>
            <person name="van Rossen-Uffink D."/>
            <person name="Oliveira J.V."/>
            <person name="Vesth T.C."/>
            <person name="Visser J."/>
            <person name="Yu J.-H."/>
            <person name="Zhou M."/>
            <person name="Andersen M.R."/>
            <person name="Archer D.B."/>
            <person name="Baker S.E."/>
            <person name="Benoit I."/>
            <person name="Brakhage A.A."/>
            <person name="Braus G.H."/>
            <person name="Fischer R."/>
            <person name="Frisvad J.C."/>
            <person name="Goldman G.H."/>
            <person name="Houbraken J."/>
            <person name="Oakley B."/>
            <person name="Pocsi I."/>
            <person name="Scazzocchio C."/>
            <person name="Seiboth B."/>
            <person name="vanKuyk P.A."/>
            <person name="Wortman J."/>
            <person name="Dyer P.S."/>
            <person name="Grigoriev I.V."/>
        </authorList>
    </citation>
    <scope>NUCLEOTIDE SEQUENCE [LARGE SCALE GENOMIC DNA]</scope>
    <source>
        <strain evidence="4">CBS 134.48</strain>
    </source>
</reference>
<dbReference type="Pfam" id="PF08240">
    <property type="entry name" value="ADH_N"/>
    <property type="match status" value="1"/>
</dbReference>
<dbReference type="SUPFAM" id="SSF51735">
    <property type="entry name" value="NAD(P)-binding Rossmann-fold domains"/>
    <property type="match status" value="1"/>
</dbReference>
<sequence>MSPVSQSQIPTSTSGWTLVGTAPDDGSGALVWNDELRLPELGPTDVLVKLHAWALNYPDISRKQPLHQFTTQLSTNIHHGTGSLIRGSDGAGEVVAIGSHVTRFKPTDRVIVVYYPNFLFGAAPTYAQMSGSPRSNKDSPGTFRHHGVFNENGGLIHMPSNLSYSEAATLPCSALTAWNALHGLKSLKAGEYVLAQGTGGVSLFAMLFALKAGAVVIATTSSDEKARRLKEMGVQHVLSYKEDPNWGETATKLTRAALGCQRVIEVGGAQTIKQSFECVARGGEIDVIGFLTGQGHGEDGPTYVEPLLRACTVRGIEVGNWIQFEEMNRAIEAYDIRPVVDGKVFGFGELREAYKYVWDQKHFGKVVLSDGEQ</sequence>
<dbReference type="InterPro" id="IPR013149">
    <property type="entry name" value="ADH-like_C"/>
</dbReference>
<dbReference type="Proteomes" id="UP000184304">
    <property type="component" value="Unassembled WGS sequence"/>
</dbReference>
<dbReference type="Gene3D" id="3.90.180.10">
    <property type="entry name" value="Medium-chain alcohol dehydrogenases, catalytic domain"/>
    <property type="match status" value="1"/>
</dbReference>